<dbReference type="CDD" id="cd04301">
    <property type="entry name" value="NAT_SF"/>
    <property type="match status" value="1"/>
</dbReference>
<accession>A0A2T2X1G7</accession>
<dbReference type="PANTHER" id="PTHR43451:SF1">
    <property type="entry name" value="ACETYLTRANSFERASE"/>
    <property type="match status" value="1"/>
</dbReference>
<dbReference type="InterPro" id="IPR000182">
    <property type="entry name" value="GNAT_dom"/>
</dbReference>
<organism evidence="2 3">
    <name type="scientific">Sulfobacillus benefaciens</name>
    <dbReference type="NCBI Taxonomy" id="453960"/>
    <lineage>
        <taxon>Bacteria</taxon>
        <taxon>Bacillati</taxon>
        <taxon>Bacillota</taxon>
        <taxon>Clostridia</taxon>
        <taxon>Eubacteriales</taxon>
        <taxon>Clostridiales Family XVII. Incertae Sedis</taxon>
        <taxon>Sulfobacillus</taxon>
    </lineage>
</organism>
<evidence type="ECO:0000259" key="1">
    <source>
        <dbReference type="PROSITE" id="PS51186"/>
    </source>
</evidence>
<dbReference type="EMBL" id="PXYT01000020">
    <property type="protein sequence ID" value="PSR28331.1"/>
    <property type="molecule type" value="Genomic_DNA"/>
</dbReference>
<keyword evidence="2" id="KW-0808">Transferase</keyword>
<sequence length="163" mass="17967">MGTLFSVREFQLTDVDQIATLFYDTVHAINAHDYTAEQLAAWAPKLSADEREEKIQRLRASLSQNISYVAVVGDTVIGFADITGNGYLDHLFVHKDFQGQGIASGLLRRVEPEALGRGVKQISTDVSITAKPFFEHKGYVAVCPQTISVRGVSMGNFKMIKGF</sequence>
<dbReference type="GO" id="GO:0016747">
    <property type="term" value="F:acyltransferase activity, transferring groups other than amino-acyl groups"/>
    <property type="evidence" value="ECO:0007669"/>
    <property type="project" value="InterPro"/>
</dbReference>
<dbReference type="Gene3D" id="3.40.630.30">
    <property type="match status" value="1"/>
</dbReference>
<dbReference type="InterPro" id="IPR052564">
    <property type="entry name" value="N-acetyltrans/Recomb-assoc"/>
</dbReference>
<name>A0A2T2X1G7_9FIRM</name>
<dbReference type="PROSITE" id="PS51186">
    <property type="entry name" value="GNAT"/>
    <property type="match status" value="1"/>
</dbReference>
<gene>
    <name evidence="2" type="ORF">C7B43_10140</name>
</gene>
<protein>
    <submittedName>
        <fullName evidence="2">GNAT family N-acetyltransferase</fullName>
    </submittedName>
</protein>
<proteinExistence type="predicted"/>
<dbReference type="InterPro" id="IPR016181">
    <property type="entry name" value="Acyl_CoA_acyltransferase"/>
</dbReference>
<dbReference type="Proteomes" id="UP000242699">
    <property type="component" value="Unassembled WGS sequence"/>
</dbReference>
<comment type="caution">
    <text evidence="2">The sequence shown here is derived from an EMBL/GenBank/DDBJ whole genome shotgun (WGS) entry which is preliminary data.</text>
</comment>
<dbReference type="AlphaFoldDB" id="A0A2T2X1G7"/>
<dbReference type="PANTHER" id="PTHR43451">
    <property type="entry name" value="ACETYLTRANSFERASE (GNAT) FAMILY PROTEIN"/>
    <property type="match status" value="1"/>
</dbReference>
<evidence type="ECO:0000313" key="3">
    <source>
        <dbReference type="Proteomes" id="UP000242699"/>
    </source>
</evidence>
<feature type="domain" description="N-acetyltransferase" evidence="1">
    <location>
        <begin position="29"/>
        <end position="163"/>
    </location>
</feature>
<evidence type="ECO:0000313" key="2">
    <source>
        <dbReference type="EMBL" id="PSR28331.1"/>
    </source>
</evidence>
<reference evidence="2 3" key="1">
    <citation type="journal article" date="2014" name="BMC Genomics">
        <title>Comparison of environmental and isolate Sulfobacillus genomes reveals diverse carbon, sulfur, nitrogen, and hydrogen metabolisms.</title>
        <authorList>
            <person name="Justice N.B."/>
            <person name="Norman A."/>
            <person name="Brown C.T."/>
            <person name="Singh A."/>
            <person name="Thomas B.C."/>
            <person name="Banfield J.F."/>
        </authorList>
    </citation>
    <scope>NUCLEOTIDE SEQUENCE [LARGE SCALE GENOMIC DNA]</scope>
    <source>
        <strain evidence="2">AMDSBA1</strain>
    </source>
</reference>
<dbReference type="SUPFAM" id="SSF55729">
    <property type="entry name" value="Acyl-CoA N-acyltransferases (Nat)"/>
    <property type="match status" value="1"/>
</dbReference>
<dbReference type="Pfam" id="PF13673">
    <property type="entry name" value="Acetyltransf_10"/>
    <property type="match status" value="1"/>
</dbReference>